<reference evidence="2" key="1">
    <citation type="submission" date="2018-09" db="EMBL/GenBank/DDBJ databases">
        <authorList>
            <person name="Tuo L."/>
        </authorList>
    </citation>
    <scope>NUCLEOTIDE SEQUENCE [LARGE SCALE GENOMIC DNA]</scope>
    <source>
        <strain evidence="2">M2BS4Y-1</strain>
    </source>
</reference>
<dbReference type="Proteomes" id="UP000265750">
    <property type="component" value="Unassembled WGS sequence"/>
</dbReference>
<protein>
    <submittedName>
        <fullName evidence="1">Uncharacterized protein</fullName>
    </submittedName>
</protein>
<name>A0A3A1WMB1_9HYPH</name>
<keyword evidence="2" id="KW-1185">Reference proteome</keyword>
<proteinExistence type="predicted"/>
<evidence type="ECO:0000313" key="2">
    <source>
        <dbReference type="Proteomes" id="UP000265750"/>
    </source>
</evidence>
<accession>A0A3A1WMB1</accession>
<gene>
    <name evidence="1" type="ORF">D3218_10710</name>
</gene>
<dbReference type="EMBL" id="QYRN01000005">
    <property type="protein sequence ID" value="RIY00867.1"/>
    <property type="molecule type" value="Genomic_DNA"/>
</dbReference>
<sequence length="84" mass="9400">MPERRPSPLAPRLVNREVAAAYAGIGATKFDELVRSGVMPKAKRVGTRRLWDVHRLDAAIDDLPDEAARVVNEWDDLPEAPRAR</sequence>
<dbReference type="OrthoDB" id="7220345at2"/>
<evidence type="ECO:0000313" key="1">
    <source>
        <dbReference type="EMBL" id="RIY00867.1"/>
    </source>
</evidence>
<comment type="caution">
    <text evidence="1">The sequence shown here is derived from an EMBL/GenBank/DDBJ whole genome shotgun (WGS) entry which is preliminary data.</text>
</comment>
<dbReference type="AlphaFoldDB" id="A0A3A1WMB1"/>
<organism evidence="1 2">
    <name type="scientific">Aureimonas flava</name>
    <dbReference type="NCBI Taxonomy" id="2320271"/>
    <lineage>
        <taxon>Bacteria</taxon>
        <taxon>Pseudomonadati</taxon>
        <taxon>Pseudomonadota</taxon>
        <taxon>Alphaproteobacteria</taxon>
        <taxon>Hyphomicrobiales</taxon>
        <taxon>Aurantimonadaceae</taxon>
        <taxon>Aureimonas</taxon>
    </lineage>
</organism>